<dbReference type="Pfam" id="PF00822">
    <property type="entry name" value="PMP22_Claudin"/>
    <property type="match status" value="1"/>
</dbReference>
<dbReference type="AlphaFoldDB" id="A0A9J6CP74"/>
<organism evidence="9 10">
    <name type="scientific">Polypedilum vanderplanki</name>
    <name type="common">Sleeping chironomid midge</name>
    <dbReference type="NCBI Taxonomy" id="319348"/>
    <lineage>
        <taxon>Eukaryota</taxon>
        <taxon>Metazoa</taxon>
        <taxon>Ecdysozoa</taxon>
        <taxon>Arthropoda</taxon>
        <taxon>Hexapoda</taxon>
        <taxon>Insecta</taxon>
        <taxon>Pterygota</taxon>
        <taxon>Neoptera</taxon>
        <taxon>Endopterygota</taxon>
        <taxon>Diptera</taxon>
        <taxon>Nematocera</taxon>
        <taxon>Chironomoidea</taxon>
        <taxon>Chironomidae</taxon>
        <taxon>Chironominae</taxon>
        <taxon>Polypedilum</taxon>
        <taxon>Polypedilum</taxon>
    </lineage>
</organism>
<name>A0A9J6CP74_POLVA</name>
<protein>
    <recommendedName>
        <fullName evidence="11">Transmembrane protein 47</fullName>
    </recommendedName>
</protein>
<dbReference type="EMBL" id="JADBJN010000001">
    <property type="protein sequence ID" value="KAG5683663.1"/>
    <property type="molecule type" value="Genomic_DNA"/>
</dbReference>
<keyword evidence="10" id="KW-1185">Reference proteome</keyword>
<feature type="transmembrane region" description="Helical" evidence="8">
    <location>
        <begin position="141"/>
        <end position="167"/>
    </location>
</feature>
<comment type="caution">
    <text evidence="9">The sequence shown here is derived from an EMBL/GenBank/DDBJ whole genome shotgun (WGS) entry which is preliminary data.</text>
</comment>
<sequence length="265" mass="29613">MTNVLKGSLNDKKTDQLMKIYGLQSIDDGSVESLNFHNYPEFDDGDLYKSRYQQEATVEGMAPTTTIETITITRPLKVIAFICGIIVVVLMLMALTSTDWLLSSGWRQGLFVHCISEDAETPLPFNLVQDPGQCYDSREKFYIKATAILCVITLITDAIATLLTGFGLKTLEANLKYKFYRIAVMVMVGALLSLLVALILYPVCFAAELSQGNRTVWEFGWAYGVGWGAAIFLFGAVVLLLCDKESEEIYYKERKIVHEASVVRD</sequence>
<dbReference type="InterPro" id="IPR004031">
    <property type="entry name" value="PMP22/EMP/MP20/Claudin"/>
</dbReference>
<evidence type="ECO:0000313" key="9">
    <source>
        <dbReference type="EMBL" id="KAG5683663.1"/>
    </source>
</evidence>
<evidence type="ECO:0000256" key="2">
    <source>
        <dbReference type="ARBA" id="ARBA00004282"/>
    </source>
</evidence>
<proteinExistence type="inferred from homology"/>
<dbReference type="Gene3D" id="1.20.140.150">
    <property type="match status" value="1"/>
</dbReference>
<dbReference type="GO" id="GO:0098609">
    <property type="term" value="P:cell-cell adhesion"/>
    <property type="evidence" value="ECO:0007669"/>
    <property type="project" value="TreeGrafter"/>
</dbReference>
<evidence type="ECO:0000313" key="10">
    <source>
        <dbReference type="Proteomes" id="UP001107558"/>
    </source>
</evidence>
<evidence type="ECO:0000256" key="8">
    <source>
        <dbReference type="SAM" id="Phobius"/>
    </source>
</evidence>
<evidence type="ECO:0000256" key="1">
    <source>
        <dbReference type="ARBA" id="ARBA00004141"/>
    </source>
</evidence>
<keyword evidence="5" id="KW-0965">Cell junction</keyword>
<dbReference type="GO" id="GO:0016020">
    <property type="term" value="C:membrane"/>
    <property type="evidence" value="ECO:0007669"/>
    <property type="project" value="UniProtKB-SubCell"/>
</dbReference>
<evidence type="ECO:0000256" key="7">
    <source>
        <dbReference type="ARBA" id="ARBA00023136"/>
    </source>
</evidence>
<keyword evidence="6 8" id="KW-1133">Transmembrane helix</keyword>
<dbReference type="Proteomes" id="UP001107558">
    <property type="component" value="Chromosome 1"/>
</dbReference>
<feature type="transmembrane region" description="Helical" evidence="8">
    <location>
        <begin position="78"/>
        <end position="96"/>
    </location>
</feature>
<dbReference type="PANTHER" id="PTHR14399">
    <property type="entry name" value="P53-INDUCED PROTEIN RELATED"/>
    <property type="match status" value="1"/>
</dbReference>
<dbReference type="OrthoDB" id="8655982at2759"/>
<feature type="transmembrane region" description="Helical" evidence="8">
    <location>
        <begin position="179"/>
        <end position="201"/>
    </location>
</feature>
<dbReference type="PANTHER" id="PTHR14399:SF5">
    <property type="entry name" value="CELL JUNCTION PROTEIN VAB-9"/>
    <property type="match status" value="1"/>
</dbReference>
<keyword evidence="7 8" id="KW-0472">Membrane</keyword>
<evidence type="ECO:0008006" key="11">
    <source>
        <dbReference type="Google" id="ProtNLM"/>
    </source>
</evidence>
<dbReference type="InterPro" id="IPR015664">
    <property type="entry name" value="P53_induced"/>
</dbReference>
<dbReference type="FunFam" id="1.20.140.150:FF:000028">
    <property type="entry name" value="Uncharacterized protein, isoform A"/>
    <property type="match status" value="1"/>
</dbReference>
<keyword evidence="4 8" id="KW-0812">Transmembrane</keyword>
<evidence type="ECO:0000256" key="5">
    <source>
        <dbReference type="ARBA" id="ARBA00022949"/>
    </source>
</evidence>
<comment type="similarity">
    <text evidence="3">Belongs to the TMEM47 family.</text>
</comment>
<dbReference type="GO" id="GO:0005911">
    <property type="term" value="C:cell-cell junction"/>
    <property type="evidence" value="ECO:0007669"/>
    <property type="project" value="TreeGrafter"/>
</dbReference>
<evidence type="ECO:0000256" key="3">
    <source>
        <dbReference type="ARBA" id="ARBA00008691"/>
    </source>
</evidence>
<accession>A0A9J6CP74</accession>
<evidence type="ECO:0000256" key="4">
    <source>
        <dbReference type="ARBA" id="ARBA00022692"/>
    </source>
</evidence>
<evidence type="ECO:0000256" key="6">
    <source>
        <dbReference type="ARBA" id="ARBA00022989"/>
    </source>
</evidence>
<feature type="transmembrane region" description="Helical" evidence="8">
    <location>
        <begin position="221"/>
        <end position="242"/>
    </location>
</feature>
<reference evidence="9" key="1">
    <citation type="submission" date="2021-03" db="EMBL/GenBank/DDBJ databases">
        <title>Chromosome level genome of the anhydrobiotic midge Polypedilum vanderplanki.</title>
        <authorList>
            <person name="Yoshida Y."/>
            <person name="Kikawada T."/>
            <person name="Gusev O."/>
        </authorList>
    </citation>
    <scope>NUCLEOTIDE SEQUENCE</scope>
    <source>
        <strain evidence="9">NIAS01</strain>
        <tissue evidence="9">Whole body or cell culture</tissue>
    </source>
</reference>
<gene>
    <name evidence="9" type="ORF">PVAND_012930</name>
</gene>
<comment type="subcellular location">
    <subcellularLocation>
        <location evidence="2">Cell junction</location>
    </subcellularLocation>
    <subcellularLocation>
        <location evidence="1">Membrane</location>
        <topology evidence="1">Multi-pass membrane protein</topology>
    </subcellularLocation>
</comment>